<organism evidence="1 2">
    <name type="scientific">Planktothrix agardhii (strain NIVA-CYA 126/8)</name>
    <dbReference type="NCBI Taxonomy" id="388467"/>
    <lineage>
        <taxon>Bacteria</taxon>
        <taxon>Bacillati</taxon>
        <taxon>Cyanobacteriota</taxon>
        <taxon>Cyanophyceae</taxon>
        <taxon>Oscillatoriophycideae</taxon>
        <taxon>Oscillatoriales</taxon>
        <taxon>Microcoleaceae</taxon>
        <taxon>Planktothrix</taxon>
    </lineage>
</organism>
<keyword evidence="2" id="KW-1185">Reference proteome</keyword>
<dbReference type="HOGENOM" id="CLU_1659011_0_0_3"/>
<dbReference type="AlphaFoldDB" id="A0A073CB19"/>
<name>A0A073CB19_PLAA1</name>
<sequence length="137" mass="15716">MAKQEKIDFVWRYQPLKNTTDGVLLTYVKQNEILPIREMILQSLRAYWLPLAYQRTGEINSVVLERMFRKAVYALEKHALFLCDQAGIDYSSNLPHLYREDGIKATGDSSLIHSNELTTDNLLELVGGDEFNDSGFS</sequence>
<protein>
    <submittedName>
        <fullName evidence="1">Uncharacterized protein</fullName>
    </submittedName>
</protein>
<gene>
    <name evidence="1" type="ORF">A19Y_9098</name>
</gene>
<keyword evidence="1" id="KW-0614">Plasmid</keyword>
<accession>A0A073CB19</accession>
<geneLocation type="plasmid" evidence="1 2">
    <name>pPA115</name>
</geneLocation>
<dbReference type="RefSeq" id="WP_042158470.1">
    <property type="nucleotide sequence ID" value="NZ_CM002804.1"/>
</dbReference>
<evidence type="ECO:0000313" key="2">
    <source>
        <dbReference type="Proteomes" id="UP000027395"/>
    </source>
</evidence>
<dbReference type="Proteomes" id="UP000027395">
    <property type="component" value="Plasmid pPA115"/>
</dbReference>
<proteinExistence type="predicted"/>
<evidence type="ECO:0000313" key="1">
    <source>
        <dbReference type="EMBL" id="KEI65291.1"/>
    </source>
</evidence>
<reference evidence="1 2" key="1">
    <citation type="journal article" date="2014" name="Appl. Environ. Microbiol.">
        <title>Elucidation of insertion elements encoded on plasmids and in vitro construction of shuttle vectors from the toxic cyanobacterium Planktothrix.</title>
        <authorList>
            <person name="Christiansen G."/>
            <person name="Goesmann A."/>
            <person name="Kurmayer R."/>
        </authorList>
    </citation>
    <scope>NUCLEOTIDE SEQUENCE [LARGE SCALE GENOMIC DNA]</scope>
    <source>
        <strain evidence="1 2">NIVA-CYA 126/8</strain>
        <plasmid evidence="1">pPA115</plasmid>
    </source>
</reference>
<dbReference type="EMBL" id="CM002804">
    <property type="protein sequence ID" value="KEI65291.1"/>
    <property type="molecule type" value="Genomic_DNA"/>
</dbReference>
<dbReference type="PATRIC" id="fig|388467.6.peg.4721"/>